<evidence type="ECO:0000313" key="2">
    <source>
        <dbReference type="Proteomes" id="UP000824074"/>
    </source>
</evidence>
<proteinExistence type="predicted"/>
<accession>A0A9D1LHG8</accession>
<dbReference type="EMBL" id="DVMT01000061">
    <property type="protein sequence ID" value="HIU40843.1"/>
    <property type="molecule type" value="Genomic_DNA"/>
</dbReference>
<sequence>MSGTNYMEQTARDENIKNNKSMALHYIESTPNIEFNDEKEFISVLLEQIKDDTALPYVVREELEKEYVKKRVENLKLEGAALKAATLLDEFDNALCLFIANGLLEVTDKKFDKIYVNEDQLKRIKNHYFNDNGKSYIKGPKK</sequence>
<protein>
    <submittedName>
        <fullName evidence="1">Uncharacterized protein</fullName>
    </submittedName>
</protein>
<gene>
    <name evidence="1" type="ORF">IAB68_06075</name>
</gene>
<reference evidence="1" key="2">
    <citation type="journal article" date="2021" name="PeerJ">
        <title>Extensive microbial diversity within the chicken gut microbiome revealed by metagenomics and culture.</title>
        <authorList>
            <person name="Gilroy R."/>
            <person name="Ravi A."/>
            <person name="Getino M."/>
            <person name="Pursley I."/>
            <person name="Horton D.L."/>
            <person name="Alikhan N.F."/>
            <person name="Baker D."/>
            <person name="Gharbi K."/>
            <person name="Hall N."/>
            <person name="Watson M."/>
            <person name="Adriaenssens E.M."/>
            <person name="Foster-Nyarko E."/>
            <person name="Jarju S."/>
            <person name="Secka A."/>
            <person name="Antonio M."/>
            <person name="Oren A."/>
            <person name="Chaudhuri R.R."/>
            <person name="La Ragione R."/>
            <person name="Hildebrand F."/>
            <person name="Pallen M.J."/>
        </authorList>
    </citation>
    <scope>NUCLEOTIDE SEQUENCE</scope>
    <source>
        <strain evidence="1">CHK193-30670</strain>
    </source>
</reference>
<reference evidence="1" key="1">
    <citation type="submission" date="2020-10" db="EMBL/GenBank/DDBJ databases">
        <authorList>
            <person name="Gilroy R."/>
        </authorList>
    </citation>
    <scope>NUCLEOTIDE SEQUENCE</scope>
    <source>
        <strain evidence="1">CHK193-30670</strain>
    </source>
</reference>
<evidence type="ECO:0000313" key="1">
    <source>
        <dbReference type="EMBL" id="HIU40843.1"/>
    </source>
</evidence>
<dbReference type="Proteomes" id="UP000824074">
    <property type="component" value="Unassembled WGS sequence"/>
</dbReference>
<dbReference type="AlphaFoldDB" id="A0A9D1LHG8"/>
<organism evidence="1 2">
    <name type="scientific">Candidatus Aphodocola excrementigallinarum</name>
    <dbReference type="NCBI Taxonomy" id="2840670"/>
    <lineage>
        <taxon>Bacteria</taxon>
        <taxon>Bacillati</taxon>
        <taxon>Bacillota</taxon>
        <taxon>Bacilli</taxon>
        <taxon>Candidatus Aphodocola</taxon>
    </lineage>
</organism>
<name>A0A9D1LHG8_9FIRM</name>
<comment type="caution">
    <text evidence="1">The sequence shown here is derived from an EMBL/GenBank/DDBJ whole genome shotgun (WGS) entry which is preliminary data.</text>
</comment>